<proteinExistence type="predicted"/>
<accession>A0A0H1BBT6</accession>
<dbReference type="EMBL" id="LDEV01002586">
    <property type="protein sequence ID" value="KLJ08482.1"/>
    <property type="molecule type" value="Genomic_DNA"/>
</dbReference>
<feature type="compositionally biased region" description="Polar residues" evidence="1">
    <location>
        <begin position="160"/>
        <end position="170"/>
    </location>
</feature>
<protein>
    <submittedName>
        <fullName evidence="2">Uncharacterized protein</fullName>
    </submittedName>
</protein>
<dbReference type="OrthoDB" id="4186680at2759"/>
<reference evidence="3" key="1">
    <citation type="journal article" date="2015" name="PLoS Genet.">
        <title>The dynamic genome and transcriptome of the human fungal pathogen Blastomyces and close relative Emmonsia.</title>
        <authorList>
            <person name="Munoz J.F."/>
            <person name="Gauthier G.M."/>
            <person name="Desjardins C.A."/>
            <person name="Gallo J.E."/>
            <person name="Holder J."/>
            <person name="Sullivan T.D."/>
            <person name="Marty A.J."/>
            <person name="Carmen J.C."/>
            <person name="Chen Z."/>
            <person name="Ding L."/>
            <person name="Gujja S."/>
            <person name="Magrini V."/>
            <person name="Misas E."/>
            <person name="Mitreva M."/>
            <person name="Priest M."/>
            <person name="Saif S."/>
            <person name="Whiston E.A."/>
            <person name="Young S."/>
            <person name="Zeng Q."/>
            <person name="Goldman W.E."/>
            <person name="Mardis E.R."/>
            <person name="Taylor J.W."/>
            <person name="McEwen J.G."/>
            <person name="Clay O.K."/>
            <person name="Klein B.S."/>
            <person name="Cuomo C.A."/>
        </authorList>
    </citation>
    <scope>NUCLEOTIDE SEQUENCE [LARGE SCALE GENOMIC DNA]</scope>
    <source>
        <strain evidence="3">UAMH 139</strain>
    </source>
</reference>
<sequence length="303" mass="33112">MKIPKLLTPKGGVDIRWLTWAGDQTAADEVPSSPKDAKARRRFPFKLPGRLFGRRERHQGNGVPPAERRAAEQVNLQLTKVANLTGAASFQRPIASSDANRHRHSYAPQASRDYTRCIRNLPICTDSESEHQDAAPEAQEVDIAIDEPDIHPLRMHPIDNNAQHSRQTSISDVASGAEVVEEPPGEPETAAVAEASTTNDKNDAEASTTNDNNTGVAEEGGSNSGDTPPPPGQEDVAADVPSSPHSDTWSVHPEDCFPFRELSQLSWLTADPIPEDESLPPIPKSPYRMGRARRYGWVEGQPF</sequence>
<feature type="compositionally biased region" description="Polar residues" evidence="1">
    <location>
        <begin position="205"/>
        <end position="215"/>
    </location>
</feature>
<keyword evidence="3" id="KW-1185">Reference proteome</keyword>
<feature type="region of interest" description="Disordered" evidence="1">
    <location>
        <begin position="175"/>
        <end position="252"/>
    </location>
</feature>
<evidence type="ECO:0000313" key="2">
    <source>
        <dbReference type="EMBL" id="KLJ08482.1"/>
    </source>
</evidence>
<gene>
    <name evidence="2" type="ORF">EMPG_16082</name>
</gene>
<name>A0A0H1BBT6_9EURO</name>
<comment type="caution">
    <text evidence="2">The sequence shown here is derived from an EMBL/GenBank/DDBJ whole genome shotgun (WGS) entry which is preliminary data.</text>
</comment>
<evidence type="ECO:0000256" key="1">
    <source>
        <dbReference type="SAM" id="MobiDB-lite"/>
    </source>
</evidence>
<organism evidence="2 3">
    <name type="scientific">Blastomyces silverae</name>
    <dbReference type="NCBI Taxonomy" id="2060906"/>
    <lineage>
        <taxon>Eukaryota</taxon>
        <taxon>Fungi</taxon>
        <taxon>Dikarya</taxon>
        <taxon>Ascomycota</taxon>
        <taxon>Pezizomycotina</taxon>
        <taxon>Eurotiomycetes</taxon>
        <taxon>Eurotiomycetidae</taxon>
        <taxon>Onygenales</taxon>
        <taxon>Ajellomycetaceae</taxon>
        <taxon>Blastomyces</taxon>
    </lineage>
</organism>
<evidence type="ECO:0000313" key="3">
    <source>
        <dbReference type="Proteomes" id="UP000053573"/>
    </source>
</evidence>
<dbReference type="AlphaFoldDB" id="A0A0H1BBT6"/>
<feature type="region of interest" description="Disordered" evidence="1">
    <location>
        <begin position="151"/>
        <end position="170"/>
    </location>
</feature>
<dbReference type="Proteomes" id="UP000053573">
    <property type="component" value="Unassembled WGS sequence"/>
</dbReference>